<dbReference type="InterPro" id="IPR010679">
    <property type="entry name" value="DUF1254"/>
</dbReference>
<dbReference type="Gene3D" id="2.60.120.600">
    <property type="entry name" value="Domain of unknown function DUF1214, C-terminal domain"/>
    <property type="match status" value="1"/>
</dbReference>
<dbReference type="RefSeq" id="WP_284271700.1">
    <property type="nucleotide sequence ID" value="NZ_BSOW01000026.1"/>
</dbReference>
<evidence type="ECO:0000259" key="3">
    <source>
        <dbReference type="Pfam" id="PF06863"/>
    </source>
</evidence>
<feature type="domain" description="DUF1214" evidence="2">
    <location>
        <begin position="329"/>
        <end position="440"/>
    </location>
</feature>
<dbReference type="Proteomes" id="UP001156905">
    <property type="component" value="Unassembled WGS sequence"/>
</dbReference>
<feature type="domain" description="DUF1254" evidence="3">
    <location>
        <begin position="74"/>
        <end position="202"/>
    </location>
</feature>
<reference evidence="5" key="1">
    <citation type="journal article" date="2019" name="Int. J. Syst. Evol. Microbiol.">
        <title>The Global Catalogue of Microorganisms (GCM) 10K type strain sequencing project: providing services to taxonomists for standard genome sequencing and annotation.</title>
        <authorList>
            <consortium name="The Broad Institute Genomics Platform"/>
            <consortium name="The Broad Institute Genome Sequencing Center for Infectious Disease"/>
            <person name="Wu L."/>
            <person name="Ma J."/>
        </authorList>
    </citation>
    <scope>NUCLEOTIDE SEQUENCE [LARGE SCALE GENOMIC DNA]</scope>
    <source>
        <strain evidence="5">NBRC 102520</strain>
    </source>
</reference>
<dbReference type="InterPro" id="IPR037049">
    <property type="entry name" value="DUF1214_C_sf"/>
</dbReference>
<dbReference type="Pfam" id="PF06863">
    <property type="entry name" value="DUF1254"/>
    <property type="match status" value="1"/>
</dbReference>
<name>A0ABQ6B515_9BRAD</name>
<keyword evidence="5" id="KW-1185">Reference proteome</keyword>
<dbReference type="PANTHER" id="PTHR36509">
    <property type="entry name" value="BLL3101 PROTEIN"/>
    <property type="match status" value="1"/>
</dbReference>
<evidence type="ECO:0000313" key="5">
    <source>
        <dbReference type="Proteomes" id="UP001156905"/>
    </source>
</evidence>
<gene>
    <name evidence="4" type="ORF">GCM10007857_62020</name>
</gene>
<proteinExistence type="predicted"/>
<evidence type="ECO:0000256" key="1">
    <source>
        <dbReference type="SAM" id="SignalP"/>
    </source>
</evidence>
<keyword evidence="1" id="KW-0732">Signal</keyword>
<sequence>MNRLRNTVTTLAGSGLLMIAPFLAQSLKAQPATPFSTGSTIKQAFTYAFPIAEMMRLRWSYLEDPANPARAPANQFVHGRDLVDHRRRVVTTPNNDTLYSRAFLDLSAGPVRIHVPATNGRYYSIAFYDIFSNHFATIGRRLTGTREGDFIVVGPDWQGELPENARLVRSPTVDVLVLTRIVVDGPADLPAVRALQDGTRIESLSKQESQRPKGIAPVTNSAAAFVAIVNQALALNEVPSYEKLLLERFATIGICGKACSWDALPADVRAEWDRHFPAMLASLKKSLAGDATPVNGWYYNPPQIGNFGTDYNYRAVIALNALLALEPAEAVYPSAETDTRGDAFTGERKYRLHIPATGIPVEAFWSLSMYELMEDGRLFFTANPINRYAIGDRTSGLKKNADSGIDILIQHEAPGGDMDANWLPAPKGQFKMVFRAYQPKSDILDYRFRISGVERIQ</sequence>
<evidence type="ECO:0000259" key="2">
    <source>
        <dbReference type="Pfam" id="PF06742"/>
    </source>
</evidence>
<dbReference type="SUPFAM" id="SSF160935">
    <property type="entry name" value="VPA0735-like"/>
    <property type="match status" value="1"/>
</dbReference>
<feature type="signal peptide" evidence="1">
    <location>
        <begin position="1"/>
        <end position="24"/>
    </location>
</feature>
<comment type="caution">
    <text evidence="4">The sequence shown here is derived from an EMBL/GenBank/DDBJ whole genome shotgun (WGS) entry which is preliminary data.</text>
</comment>
<dbReference type="InterPro" id="IPR010621">
    <property type="entry name" value="DUF1214"/>
</dbReference>
<accession>A0ABQ6B515</accession>
<organism evidence="4 5">
    <name type="scientific">Bradyrhizobium iriomotense</name>
    <dbReference type="NCBI Taxonomy" id="441950"/>
    <lineage>
        <taxon>Bacteria</taxon>
        <taxon>Pseudomonadati</taxon>
        <taxon>Pseudomonadota</taxon>
        <taxon>Alphaproteobacteria</taxon>
        <taxon>Hyphomicrobiales</taxon>
        <taxon>Nitrobacteraceae</taxon>
        <taxon>Bradyrhizobium</taxon>
    </lineage>
</organism>
<dbReference type="InterPro" id="IPR037050">
    <property type="entry name" value="DUF1254_sf"/>
</dbReference>
<evidence type="ECO:0000313" key="4">
    <source>
        <dbReference type="EMBL" id="GLR89489.1"/>
    </source>
</evidence>
<protein>
    <submittedName>
        <fullName evidence="4">Phosphatidylserine decarboxylase</fullName>
    </submittedName>
</protein>
<dbReference type="PANTHER" id="PTHR36509:SF2">
    <property type="entry name" value="BLL3101 PROTEIN"/>
    <property type="match status" value="1"/>
</dbReference>
<dbReference type="Gene3D" id="2.60.40.1610">
    <property type="entry name" value="Domain of unknown function DUF1254"/>
    <property type="match status" value="1"/>
</dbReference>
<dbReference type="EMBL" id="BSOW01000026">
    <property type="protein sequence ID" value="GLR89489.1"/>
    <property type="molecule type" value="Genomic_DNA"/>
</dbReference>
<dbReference type="Pfam" id="PF06742">
    <property type="entry name" value="DUF1214"/>
    <property type="match status" value="1"/>
</dbReference>
<feature type="chain" id="PRO_5046143580" evidence="1">
    <location>
        <begin position="25"/>
        <end position="457"/>
    </location>
</feature>